<dbReference type="SUPFAM" id="SSF55729">
    <property type="entry name" value="Acyl-CoA N-acyltransferases (Nat)"/>
    <property type="match status" value="1"/>
</dbReference>
<dbReference type="InterPro" id="IPR050832">
    <property type="entry name" value="Bact_Acetyltransf"/>
</dbReference>
<protein>
    <submittedName>
        <fullName evidence="4">GNAT family N-acetyltransferase</fullName>
    </submittedName>
</protein>
<dbReference type="AlphaFoldDB" id="A0A5C4RTC2"/>
<sequence>MAMADWLSLSESESRRFGLRVARHPIDAPPPAPEAILAAMRTLAADIAVLRFDAADRATPAALASLGAMPVYADTLVYYARALDASLPAPTAAAATVRRALPSDRQALERIAVRGFQDYRSHYGASACFPAAQVEAGYVEWALTHLQSTDPRDQTWLVEAADGPAGFATLRTSADGRSVEILLNAVLPEHQGRGLYRTLVAQALLACGAAGVERASVSTQVWNTRVQQAWTALGFRLERAYSTYHLRGPQA</sequence>
<dbReference type="CDD" id="cd04301">
    <property type="entry name" value="NAT_SF"/>
    <property type="match status" value="1"/>
</dbReference>
<dbReference type="GO" id="GO:0016747">
    <property type="term" value="F:acyltransferase activity, transferring groups other than amino-acyl groups"/>
    <property type="evidence" value="ECO:0007669"/>
    <property type="project" value="InterPro"/>
</dbReference>
<keyword evidence="2" id="KW-0012">Acyltransferase</keyword>
<gene>
    <name evidence="4" type="ORF">E1B00_10990</name>
</gene>
<dbReference type="PANTHER" id="PTHR43877">
    <property type="entry name" value="AMINOALKYLPHOSPHONATE N-ACETYLTRANSFERASE-RELATED-RELATED"/>
    <property type="match status" value="1"/>
</dbReference>
<proteinExistence type="predicted"/>
<evidence type="ECO:0000256" key="1">
    <source>
        <dbReference type="ARBA" id="ARBA00022679"/>
    </source>
</evidence>
<feature type="domain" description="N-acetyltransferase" evidence="3">
    <location>
        <begin position="95"/>
        <end position="251"/>
    </location>
</feature>
<keyword evidence="5" id="KW-1185">Reference proteome</keyword>
<dbReference type="EMBL" id="SMDR01000002">
    <property type="protein sequence ID" value="TNJ33847.1"/>
    <property type="molecule type" value="Genomic_DNA"/>
</dbReference>
<dbReference type="OrthoDB" id="9774179at2"/>
<accession>A0A5C4RTC2</accession>
<dbReference type="InterPro" id="IPR000182">
    <property type="entry name" value="GNAT_dom"/>
</dbReference>
<dbReference type="PROSITE" id="PS51186">
    <property type="entry name" value="GNAT"/>
    <property type="match status" value="1"/>
</dbReference>
<dbReference type="Gene3D" id="3.40.630.30">
    <property type="match status" value="1"/>
</dbReference>
<dbReference type="Proteomes" id="UP000305760">
    <property type="component" value="Unassembled WGS sequence"/>
</dbReference>
<dbReference type="Pfam" id="PF00583">
    <property type="entry name" value="Acetyltransf_1"/>
    <property type="match status" value="1"/>
</dbReference>
<organism evidence="4 5">
    <name type="scientific">Arenimonas terrae</name>
    <dbReference type="NCBI Taxonomy" id="2546226"/>
    <lineage>
        <taxon>Bacteria</taxon>
        <taxon>Pseudomonadati</taxon>
        <taxon>Pseudomonadota</taxon>
        <taxon>Gammaproteobacteria</taxon>
        <taxon>Lysobacterales</taxon>
        <taxon>Lysobacteraceae</taxon>
        <taxon>Arenimonas</taxon>
    </lineage>
</organism>
<comment type="caution">
    <text evidence="4">The sequence shown here is derived from an EMBL/GenBank/DDBJ whole genome shotgun (WGS) entry which is preliminary data.</text>
</comment>
<evidence type="ECO:0000259" key="3">
    <source>
        <dbReference type="PROSITE" id="PS51186"/>
    </source>
</evidence>
<evidence type="ECO:0000313" key="4">
    <source>
        <dbReference type="EMBL" id="TNJ33847.1"/>
    </source>
</evidence>
<keyword evidence="1 4" id="KW-0808">Transferase</keyword>
<reference evidence="4 5" key="1">
    <citation type="submission" date="2019-03" db="EMBL/GenBank/DDBJ databases">
        <title>Arenimonas daejeonensis sp. nov., isolated from compost.</title>
        <authorList>
            <person name="Jeon C.O."/>
        </authorList>
    </citation>
    <scope>NUCLEOTIDE SEQUENCE [LARGE SCALE GENOMIC DNA]</scope>
    <source>
        <strain evidence="4 5">R29</strain>
    </source>
</reference>
<evidence type="ECO:0000256" key="2">
    <source>
        <dbReference type="ARBA" id="ARBA00023315"/>
    </source>
</evidence>
<name>A0A5C4RTC2_9GAMM</name>
<evidence type="ECO:0000313" key="5">
    <source>
        <dbReference type="Proteomes" id="UP000305760"/>
    </source>
</evidence>
<dbReference type="InterPro" id="IPR016181">
    <property type="entry name" value="Acyl_CoA_acyltransferase"/>
</dbReference>